<evidence type="ECO:0000313" key="2">
    <source>
        <dbReference type="Proteomes" id="UP000269945"/>
    </source>
</evidence>
<organism evidence="1 2">
    <name type="scientific">Gulo gulo</name>
    <name type="common">Wolverine</name>
    <name type="synonym">Gluton</name>
    <dbReference type="NCBI Taxonomy" id="48420"/>
    <lineage>
        <taxon>Eukaryota</taxon>
        <taxon>Metazoa</taxon>
        <taxon>Chordata</taxon>
        <taxon>Craniata</taxon>
        <taxon>Vertebrata</taxon>
        <taxon>Euteleostomi</taxon>
        <taxon>Mammalia</taxon>
        <taxon>Eutheria</taxon>
        <taxon>Laurasiatheria</taxon>
        <taxon>Carnivora</taxon>
        <taxon>Caniformia</taxon>
        <taxon>Musteloidea</taxon>
        <taxon>Mustelidae</taxon>
        <taxon>Guloninae</taxon>
        <taxon>Gulo</taxon>
    </lineage>
</organism>
<feature type="non-terminal residue" evidence="1">
    <location>
        <position position="1"/>
    </location>
</feature>
<proteinExistence type="predicted"/>
<gene>
    <name evidence="1" type="ORF">BN2614_LOCUS2</name>
</gene>
<dbReference type="AlphaFoldDB" id="A0A9X9PXT1"/>
<comment type="caution">
    <text evidence="1">The sequence shown here is derived from an EMBL/GenBank/DDBJ whole genome shotgun (WGS) entry which is preliminary data.</text>
</comment>
<protein>
    <submittedName>
        <fullName evidence="1">Uncharacterized protein</fullName>
    </submittedName>
</protein>
<dbReference type="Proteomes" id="UP000269945">
    <property type="component" value="Unassembled WGS sequence"/>
</dbReference>
<reference evidence="1 2" key="1">
    <citation type="submission" date="2018-10" db="EMBL/GenBank/DDBJ databases">
        <authorList>
            <person name="Ekblom R."/>
            <person name="Jareborg N."/>
        </authorList>
    </citation>
    <scope>NUCLEOTIDE SEQUENCE [LARGE SCALE GENOMIC DNA]</scope>
    <source>
        <tissue evidence="1">Muscle</tissue>
    </source>
</reference>
<accession>A0A9X9PXT1</accession>
<keyword evidence="2" id="KW-1185">Reference proteome</keyword>
<name>A0A9X9PXT1_GULGU</name>
<evidence type="ECO:0000313" key="1">
    <source>
        <dbReference type="EMBL" id="VCW76617.1"/>
    </source>
</evidence>
<dbReference type="EMBL" id="CYRY02007641">
    <property type="protein sequence ID" value="VCW76617.1"/>
    <property type="molecule type" value="Genomic_DNA"/>
</dbReference>
<sequence length="66" mass="7232">MTFLSQIHHASGWQLWTVPSPPYISMPSTVPCLDSPTASRLADSIGSPFLNTYRTTGKHPILSYVA</sequence>